<evidence type="ECO:0000256" key="3">
    <source>
        <dbReference type="ARBA" id="ARBA00022448"/>
    </source>
</evidence>
<dbReference type="GO" id="GO:0020037">
    <property type="term" value="F:heme binding"/>
    <property type="evidence" value="ECO:0007669"/>
    <property type="project" value="InterPro"/>
</dbReference>
<dbReference type="GO" id="GO:0046872">
    <property type="term" value="F:metal ion binding"/>
    <property type="evidence" value="ECO:0007669"/>
    <property type="project" value="UniProtKB-KW"/>
</dbReference>
<dbReference type="Pfam" id="PF03264">
    <property type="entry name" value="Cytochrom_NNT"/>
    <property type="match status" value="1"/>
</dbReference>
<gene>
    <name evidence="14" type="ORF">MNBD_GAMMA23-4</name>
</gene>
<dbReference type="InterPro" id="IPR051174">
    <property type="entry name" value="Cytochrome_c-type_ET"/>
</dbReference>
<dbReference type="AlphaFoldDB" id="A0A3B1ADL8"/>
<dbReference type="GO" id="GO:0009055">
    <property type="term" value="F:electron transfer activity"/>
    <property type="evidence" value="ECO:0007669"/>
    <property type="project" value="TreeGrafter"/>
</dbReference>
<evidence type="ECO:0000256" key="7">
    <source>
        <dbReference type="ARBA" id="ARBA00022723"/>
    </source>
</evidence>
<dbReference type="FunFam" id="1.10.3820.10:FF:000001">
    <property type="entry name" value="Cytochrome c-type protein"/>
    <property type="match status" value="1"/>
</dbReference>
<keyword evidence="8" id="KW-0249">Electron transport</keyword>
<dbReference type="PANTHER" id="PTHR30333:SF1">
    <property type="entry name" value="CYTOCHROME C-TYPE PROTEIN NAPC"/>
    <property type="match status" value="1"/>
</dbReference>
<proteinExistence type="inferred from homology"/>
<keyword evidence="11 12" id="KW-0472">Membrane</keyword>
<evidence type="ECO:0000256" key="6">
    <source>
        <dbReference type="ARBA" id="ARBA00022692"/>
    </source>
</evidence>
<dbReference type="InterPro" id="IPR005126">
    <property type="entry name" value="NapC/NirT_cyt_c_N"/>
</dbReference>
<keyword evidence="3" id="KW-0813">Transport</keyword>
<evidence type="ECO:0000256" key="8">
    <source>
        <dbReference type="ARBA" id="ARBA00022982"/>
    </source>
</evidence>
<evidence type="ECO:0000256" key="1">
    <source>
        <dbReference type="ARBA" id="ARBA00004162"/>
    </source>
</evidence>
<evidence type="ECO:0000256" key="4">
    <source>
        <dbReference type="ARBA" id="ARBA00022475"/>
    </source>
</evidence>
<accession>A0A3B1ADL8</accession>
<dbReference type="GO" id="GO:0005886">
    <property type="term" value="C:plasma membrane"/>
    <property type="evidence" value="ECO:0007669"/>
    <property type="project" value="UniProtKB-SubCell"/>
</dbReference>
<dbReference type="SUPFAM" id="SSF48695">
    <property type="entry name" value="Multiheme cytochromes"/>
    <property type="match status" value="1"/>
</dbReference>
<evidence type="ECO:0000259" key="13">
    <source>
        <dbReference type="Pfam" id="PF03264"/>
    </source>
</evidence>
<keyword evidence="9 12" id="KW-1133">Transmembrane helix</keyword>
<keyword evidence="5" id="KW-0349">Heme</keyword>
<evidence type="ECO:0000256" key="10">
    <source>
        <dbReference type="ARBA" id="ARBA00023004"/>
    </source>
</evidence>
<name>A0A3B1ADL8_9ZZZZ</name>
<dbReference type="PANTHER" id="PTHR30333">
    <property type="entry name" value="CYTOCHROME C-TYPE PROTEIN"/>
    <property type="match status" value="1"/>
</dbReference>
<keyword evidence="6 12" id="KW-0812">Transmembrane</keyword>
<comment type="subcellular location">
    <subcellularLocation>
        <location evidence="1">Cell membrane</location>
        <topology evidence="1">Single-pass membrane protein</topology>
    </subcellularLocation>
</comment>
<keyword evidence="7" id="KW-0479">Metal-binding</keyword>
<comment type="similarity">
    <text evidence="2">Belongs to the NapC/NirT/NrfH family.</text>
</comment>
<reference evidence="14" key="1">
    <citation type="submission" date="2018-06" db="EMBL/GenBank/DDBJ databases">
        <authorList>
            <person name="Zhirakovskaya E."/>
        </authorList>
    </citation>
    <scope>NUCLEOTIDE SEQUENCE</scope>
</reference>
<evidence type="ECO:0000256" key="11">
    <source>
        <dbReference type="ARBA" id="ARBA00023136"/>
    </source>
</evidence>
<feature type="domain" description="NapC/NirT cytochrome c N-terminal" evidence="13">
    <location>
        <begin position="22"/>
        <end position="185"/>
    </location>
</feature>
<feature type="transmembrane region" description="Helical" evidence="12">
    <location>
        <begin position="21"/>
        <end position="38"/>
    </location>
</feature>
<dbReference type="GO" id="GO:0019333">
    <property type="term" value="P:denitrification pathway"/>
    <property type="evidence" value="ECO:0007669"/>
    <property type="project" value="InterPro"/>
</dbReference>
<evidence type="ECO:0000313" key="14">
    <source>
        <dbReference type="EMBL" id="VAW98133.1"/>
    </source>
</evidence>
<sequence>MLTRFKKYLQSYCSLSARCPIGVFFSVFILGILFWGAFNTSMELTNTETFCISCHEMKVNVYQEYKKTIHYANRTGVRATCPDCHVPKTWVHKVIRKVAATNELFHKIIGTIDTKEKFEKKRLELAEHVWDTMKRTDSLECRNCHSFNYMALRNQKAVSQKKHKRATENNMTCIDCHMGVAHNIAKDFDKDGKLHDAFRKEKRPCSDCHKDMVDGEW</sequence>
<evidence type="ECO:0000256" key="12">
    <source>
        <dbReference type="SAM" id="Phobius"/>
    </source>
</evidence>
<keyword evidence="4" id="KW-1003">Cell membrane</keyword>
<dbReference type="GO" id="GO:0009061">
    <property type="term" value="P:anaerobic respiration"/>
    <property type="evidence" value="ECO:0007669"/>
    <property type="project" value="TreeGrafter"/>
</dbReference>
<evidence type="ECO:0000256" key="5">
    <source>
        <dbReference type="ARBA" id="ARBA00022617"/>
    </source>
</evidence>
<evidence type="ECO:0000256" key="2">
    <source>
        <dbReference type="ARBA" id="ARBA00007395"/>
    </source>
</evidence>
<evidence type="ECO:0000256" key="9">
    <source>
        <dbReference type="ARBA" id="ARBA00022989"/>
    </source>
</evidence>
<dbReference type="InterPro" id="IPR036280">
    <property type="entry name" value="Multihaem_cyt_sf"/>
</dbReference>
<dbReference type="Gene3D" id="1.10.3820.10">
    <property type="entry name" value="Di-heme elbow motif domain"/>
    <property type="match status" value="1"/>
</dbReference>
<dbReference type="EMBL" id="UOFT01000065">
    <property type="protein sequence ID" value="VAW98133.1"/>
    <property type="molecule type" value="Genomic_DNA"/>
</dbReference>
<protein>
    <submittedName>
        <fullName evidence="14">Cytochrome c-type protein NapC</fullName>
    </submittedName>
</protein>
<dbReference type="InterPro" id="IPR024717">
    <property type="entry name" value="NapC/NirT/NrfH"/>
</dbReference>
<organism evidence="14">
    <name type="scientific">hydrothermal vent metagenome</name>
    <dbReference type="NCBI Taxonomy" id="652676"/>
    <lineage>
        <taxon>unclassified sequences</taxon>
        <taxon>metagenomes</taxon>
        <taxon>ecological metagenomes</taxon>
    </lineage>
</organism>
<keyword evidence="10" id="KW-0408">Iron</keyword>
<dbReference type="PIRSF" id="PIRSF000013">
    <property type="entry name" value="4_hem_cytochrm_NapC"/>
    <property type="match status" value="1"/>
</dbReference>
<dbReference type="InterPro" id="IPR038266">
    <property type="entry name" value="NapC/NirT_cytc_sf"/>
</dbReference>